<accession>A0A2W7QFD8</accession>
<dbReference type="SUPFAM" id="SSF47090">
    <property type="entry name" value="PGBD-like"/>
    <property type="match status" value="1"/>
</dbReference>
<dbReference type="InterPro" id="IPR043504">
    <property type="entry name" value="Peptidase_S1_PA_chymotrypsin"/>
</dbReference>
<dbReference type="InterPro" id="IPR002477">
    <property type="entry name" value="Peptidoglycan-bd-like"/>
</dbReference>
<dbReference type="RefSeq" id="WP_084386400.1">
    <property type="nucleotide sequence ID" value="NZ_MEHT01000044.1"/>
</dbReference>
<reference evidence="3 4" key="1">
    <citation type="submission" date="2018-06" db="EMBL/GenBank/DDBJ databases">
        <title>Genomic Encyclopedia of Archaeal and Bacterial Type Strains, Phase II (KMG-II): from individual species to whole genera.</title>
        <authorList>
            <person name="Goeker M."/>
        </authorList>
    </citation>
    <scope>NUCLEOTIDE SEQUENCE [LARGE SCALE GENOMIC DNA]</scope>
    <source>
        <strain evidence="3 4">DSM 13087</strain>
    </source>
</reference>
<dbReference type="OrthoDB" id="6810892at2"/>
<sequence>MGFQTGRLAFRAASLTAIALVMGMGAYAQDVRWVQIEAQRNLEDALERARLIEQQLSNVNGFRLPSDWYAISVGPFENETEAFSVRRQLRADGIIPADAFVSNGSDYLEQVFPASGTAMTPTPPVQDSLPQAAQTEDPAPLTGLAPEPEPEPQPTPEETLREAQAAERALDRDTRADIQIALQWFGFYNLGIDAAFGPGTRRAMTAWQEDRGHAPTGVLTTAQRTELLEGYRAELAALGMDTWRDEDAGISIDLPLSMVAFDRRETPFVHFSERNDSGVQVLLISQAGTQATLFGLYEIMQTLEIVPLEGLRERRQNSFVLTGQNDTLRSHTVAQFRNGEVKGFTLIWTPERDEQMARVLPMMETSFATFSGSLPASAGQPSTVQRAALLSGLSVRRPQFSRSGFYVDATGTVLTSAAAVAECGRITIDEAYNARVIARDEGLGLAVLRPETPLVPMAFAQFHNRETTLGAEVTIAGFSFEDVMTRPVLTFGRVEGMQGLNGEADTLRLSAEVRQGDLGGPVFGSNGAVIAMLQGQPQDDARQLPSDVNFAVNAAVIQDFLRASNISSGTLREDVVVAPEMLTRMAGDLTVLVSCWN</sequence>
<dbReference type="PANTHER" id="PTHR43019:SF23">
    <property type="entry name" value="PROTEASE DO-LIKE 5, CHLOROPLASTIC"/>
    <property type="match status" value="1"/>
</dbReference>
<dbReference type="Pfam" id="PF05036">
    <property type="entry name" value="SPOR"/>
    <property type="match status" value="1"/>
</dbReference>
<dbReference type="SUPFAM" id="SSF50494">
    <property type="entry name" value="Trypsin-like serine proteases"/>
    <property type="match status" value="1"/>
</dbReference>
<dbReference type="Pfam" id="PF01471">
    <property type="entry name" value="PG_binding_1"/>
    <property type="match status" value="1"/>
</dbReference>
<dbReference type="Gene3D" id="1.10.101.10">
    <property type="entry name" value="PGBD-like superfamily/PGBD"/>
    <property type="match status" value="1"/>
</dbReference>
<dbReference type="InterPro" id="IPR036365">
    <property type="entry name" value="PGBD-like_sf"/>
</dbReference>
<name>A0A2W7QFD8_9RHOB</name>
<evidence type="ECO:0000256" key="1">
    <source>
        <dbReference type="SAM" id="MobiDB-lite"/>
    </source>
</evidence>
<keyword evidence="4" id="KW-1185">Reference proteome</keyword>
<feature type="domain" description="SPOR" evidence="2">
    <location>
        <begin position="26"/>
        <end position="103"/>
    </location>
</feature>
<dbReference type="AlphaFoldDB" id="A0A2W7QFD8"/>
<evidence type="ECO:0000259" key="2">
    <source>
        <dbReference type="PROSITE" id="PS51724"/>
    </source>
</evidence>
<dbReference type="InterPro" id="IPR009003">
    <property type="entry name" value="Peptidase_S1_PA"/>
</dbReference>
<dbReference type="EMBL" id="QKZQ01000002">
    <property type="protein sequence ID" value="PZX47258.1"/>
    <property type="molecule type" value="Genomic_DNA"/>
</dbReference>
<comment type="caution">
    <text evidence="3">The sequence shown here is derived from an EMBL/GenBank/DDBJ whole genome shotgun (WGS) entry which is preliminary data.</text>
</comment>
<dbReference type="PANTHER" id="PTHR43019">
    <property type="entry name" value="SERINE ENDOPROTEASE DEGS"/>
    <property type="match status" value="1"/>
</dbReference>
<evidence type="ECO:0000313" key="4">
    <source>
        <dbReference type="Proteomes" id="UP000249364"/>
    </source>
</evidence>
<dbReference type="Gene3D" id="2.40.10.10">
    <property type="entry name" value="Trypsin-like serine proteases"/>
    <property type="match status" value="2"/>
</dbReference>
<feature type="region of interest" description="Disordered" evidence="1">
    <location>
        <begin position="114"/>
        <end position="158"/>
    </location>
</feature>
<proteinExistence type="predicted"/>
<dbReference type="InterPro" id="IPR007730">
    <property type="entry name" value="SPOR-like_dom"/>
</dbReference>
<organism evidence="3 4">
    <name type="scientific">Roseinatronobacter thiooxidans</name>
    <dbReference type="NCBI Taxonomy" id="121821"/>
    <lineage>
        <taxon>Bacteria</taxon>
        <taxon>Pseudomonadati</taxon>
        <taxon>Pseudomonadota</taxon>
        <taxon>Alphaproteobacteria</taxon>
        <taxon>Rhodobacterales</taxon>
        <taxon>Paracoccaceae</taxon>
        <taxon>Roseinatronobacter</taxon>
    </lineage>
</organism>
<dbReference type="STRING" id="121821.GCA_001870675_02670"/>
<dbReference type="PROSITE" id="PS51724">
    <property type="entry name" value="SPOR"/>
    <property type="match status" value="1"/>
</dbReference>
<dbReference type="Pfam" id="PF13365">
    <property type="entry name" value="Trypsin_2"/>
    <property type="match status" value="1"/>
</dbReference>
<dbReference type="InterPro" id="IPR036366">
    <property type="entry name" value="PGBDSf"/>
</dbReference>
<evidence type="ECO:0000313" key="3">
    <source>
        <dbReference type="EMBL" id="PZX47258.1"/>
    </source>
</evidence>
<protein>
    <submittedName>
        <fullName evidence="3">Sporulation related protein</fullName>
    </submittedName>
</protein>
<gene>
    <name evidence="3" type="ORF">LY56_00554</name>
</gene>
<dbReference type="GO" id="GO:0042834">
    <property type="term" value="F:peptidoglycan binding"/>
    <property type="evidence" value="ECO:0007669"/>
    <property type="project" value="InterPro"/>
</dbReference>
<dbReference type="Proteomes" id="UP000249364">
    <property type="component" value="Unassembled WGS sequence"/>
</dbReference>